<evidence type="ECO:0000313" key="2">
    <source>
        <dbReference type="Proteomes" id="UP000252023"/>
    </source>
</evidence>
<dbReference type="OrthoDB" id="9791432at2"/>
<dbReference type="RefSeq" id="WP_114075352.1">
    <property type="nucleotide sequence ID" value="NZ_CP030918.1"/>
</dbReference>
<evidence type="ECO:0000313" key="1">
    <source>
        <dbReference type="EMBL" id="AXC49033.1"/>
    </source>
</evidence>
<sequence>MWRRRLLPILGTAFVLMGGVQVAAMVDLSAAQAAAPATAGLLAGCTDIPEAVALSDLLASRSAAITRYQQELDKKKAEIALAEGTLTSKLRQLKAVRDAGTGHNSEIKREVSDDIDRLVGVYDAMKPRDAAAVLANLPPDFAAEILMRVDPGTGAQILASVEPAQAAILTTHMGARRVRSN</sequence>
<accession>A0A344PI28</accession>
<proteinExistence type="predicted"/>
<reference evidence="2" key="1">
    <citation type="submission" date="2018-07" db="EMBL/GenBank/DDBJ databases">
        <title>Genome sequencing of Paracoccus sp. SC2-6.</title>
        <authorList>
            <person name="Heo J."/>
            <person name="Kim S.-J."/>
            <person name="Kwon S.-W."/>
        </authorList>
    </citation>
    <scope>NUCLEOTIDE SEQUENCE [LARGE SCALE GENOMIC DNA]</scope>
    <source>
        <strain evidence="2">SC2-6</strain>
    </source>
</reference>
<gene>
    <name evidence="1" type="ORF">DRW48_04415</name>
</gene>
<dbReference type="AlphaFoldDB" id="A0A344PI28"/>
<keyword evidence="2" id="KW-1185">Reference proteome</keyword>
<protein>
    <submittedName>
        <fullName evidence="1">Uncharacterized protein</fullName>
    </submittedName>
</protein>
<dbReference type="SUPFAM" id="SSF158791">
    <property type="entry name" value="MgtE N-terminal domain-like"/>
    <property type="match status" value="1"/>
</dbReference>
<dbReference type="Proteomes" id="UP000252023">
    <property type="component" value="Chromosome"/>
</dbReference>
<dbReference type="KEGG" id="pars:DRW48_04415"/>
<organism evidence="1 2">
    <name type="scientific">Paracoccus suum</name>
    <dbReference type="NCBI Taxonomy" id="2259340"/>
    <lineage>
        <taxon>Bacteria</taxon>
        <taxon>Pseudomonadati</taxon>
        <taxon>Pseudomonadota</taxon>
        <taxon>Alphaproteobacteria</taxon>
        <taxon>Rhodobacterales</taxon>
        <taxon>Paracoccaceae</taxon>
        <taxon>Paracoccus</taxon>
    </lineage>
</organism>
<name>A0A344PI28_9RHOB</name>
<dbReference type="EMBL" id="CP030918">
    <property type="protein sequence ID" value="AXC49033.1"/>
    <property type="molecule type" value="Genomic_DNA"/>
</dbReference>